<dbReference type="eggNOG" id="COG4915">
    <property type="taxonomic scope" value="Bacteria"/>
</dbReference>
<dbReference type="EMBL" id="AMGO01000007">
    <property type="protein sequence ID" value="EKE45465.1"/>
    <property type="molecule type" value="Genomic_DNA"/>
</dbReference>
<reference evidence="3 4" key="1">
    <citation type="journal article" date="2012" name="J. Bacteriol.">
        <title>Draft Genome Sequence of Oceaniovalibus guishaninsula JLT2003T.</title>
        <authorList>
            <person name="Tang K."/>
            <person name="Liu K."/>
            <person name="Jiao N."/>
        </authorList>
    </citation>
    <scope>NUCLEOTIDE SEQUENCE [LARGE SCALE GENOMIC DNA]</scope>
    <source>
        <strain evidence="3 4">JLT2003</strain>
    </source>
</reference>
<evidence type="ECO:0000313" key="4">
    <source>
        <dbReference type="Proteomes" id="UP000006765"/>
    </source>
</evidence>
<feature type="transmembrane region" description="Helical" evidence="2">
    <location>
        <begin position="60"/>
        <end position="77"/>
    </location>
</feature>
<dbReference type="Proteomes" id="UP000006765">
    <property type="component" value="Unassembled WGS sequence"/>
</dbReference>
<keyword evidence="4" id="KW-1185">Reference proteome</keyword>
<accession>K2I8X6</accession>
<dbReference type="RefSeq" id="WP_007425708.1">
    <property type="nucleotide sequence ID" value="NZ_AMGO01000007.1"/>
</dbReference>
<keyword evidence="2" id="KW-0472">Membrane</keyword>
<evidence type="ECO:0000313" key="3">
    <source>
        <dbReference type="EMBL" id="EKE45465.1"/>
    </source>
</evidence>
<dbReference type="InterPro" id="IPR018770">
    <property type="entry name" value="ChloroindolylP_hydrolase"/>
</dbReference>
<name>K2I8X6_9RHOB</name>
<dbReference type="PATRIC" id="fig|1231392.3.peg.557"/>
<proteinExistence type="predicted"/>
<dbReference type="AlphaFoldDB" id="K2I8X6"/>
<dbReference type="Pfam" id="PF10112">
    <property type="entry name" value="Halogen_Hydrol"/>
    <property type="match status" value="1"/>
</dbReference>
<keyword evidence="2" id="KW-1133">Transmembrane helix</keyword>
<gene>
    <name evidence="3" type="ORF">OCGS_0555</name>
</gene>
<dbReference type="STRING" id="1231392.OCGS_0555"/>
<sequence length="294" mass="31909">MARRFGGKYSPTDVPPAGSRPVGRDWTGRRPVPSGARLNALFLAPAPLVLRAFGRDPVGLALNLAAFGILMGAAYLTREGVRAQEAYDGRRVARRPALPRKILGSLLTGAGLAVAAAANPIAAAIFFVLGTALHFLSFGADPLRDKGQDIDRAQADRVARVVDEGEAHLRDMIAAAERTGDRTVIDRAHAFAATARTMFRTVEDDPRDLTGARRWLGVYLQGARDATVKYADLVAARPDAPARAAYLSLLDDLETGFATRTQKMLTEDRGDLEIEIEVLRDRLDREEINARRDA</sequence>
<organism evidence="3 4">
    <name type="scientific">Oceaniovalibus guishaninsula JLT2003</name>
    <dbReference type="NCBI Taxonomy" id="1231392"/>
    <lineage>
        <taxon>Bacteria</taxon>
        <taxon>Pseudomonadati</taxon>
        <taxon>Pseudomonadota</taxon>
        <taxon>Alphaproteobacteria</taxon>
        <taxon>Rhodobacterales</taxon>
        <taxon>Roseobacteraceae</taxon>
        <taxon>Oceaniovalibus</taxon>
    </lineage>
</organism>
<comment type="caution">
    <text evidence="3">The sequence shown here is derived from an EMBL/GenBank/DDBJ whole genome shotgun (WGS) entry which is preliminary data.</text>
</comment>
<feature type="transmembrane region" description="Helical" evidence="2">
    <location>
        <begin position="98"/>
        <end position="115"/>
    </location>
</feature>
<feature type="region of interest" description="Disordered" evidence="1">
    <location>
        <begin position="1"/>
        <end position="29"/>
    </location>
</feature>
<protein>
    <recommendedName>
        <fullName evidence="5">5-bromo-4-chloroindolyl phosphate hydrolysis protein</fullName>
    </recommendedName>
</protein>
<evidence type="ECO:0000256" key="2">
    <source>
        <dbReference type="SAM" id="Phobius"/>
    </source>
</evidence>
<keyword evidence="2" id="KW-0812">Transmembrane</keyword>
<dbReference type="OrthoDB" id="7375296at2"/>
<evidence type="ECO:0000256" key="1">
    <source>
        <dbReference type="SAM" id="MobiDB-lite"/>
    </source>
</evidence>
<evidence type="ECO:0008006" key="5">
    <source>
        <dbReference type="Google" id="ProtNLM"/>
    </source>
</evidence>